<dbReference type="Proteomes" id="UP000636755">
    <property type="component" value="Unassembled WGS sequence"/>
</dbReference>
<organism evidence="1 2">
    <name type="scientific">Ruminococcus intestinalis</name>
    <dbReference type="NCBI Taxonomy" id="2763066"/>
    <lineage>
        <taxon>Bacteria</taxon>
        <taxon>Bacillati</taxon>
        <taxon>Bacillota</taxon>
        <taxon>Clostridia</taxon>
        <taxon>Eubacteriales</taxon>
        <taxon>Oscillospiraceae</taxon>
        <taxon>Ruminococcus</taxon>
    </lineage>
</organism>
<protein>
    <submittedName>
        <fullName evidence="1">DUF2804 family protein</fullName>
    </submittedName>
</protein>
<comment type="caution">
    <text evidence="1">The sequence shown here is derived from an EMBL/GenBank/DDBJ whole genome shotgun (WGS) entry which is preliminary data.</text>
</comment>
<accession>A0ABR7HI36</accession>
<dbReference type="Pfam" id="PF10974">
    <property type="entry name" value="DUF2804"/>
    <property type="match status" value="1"/>
</dbReference>
<dbReference type="EMBL" id="JACOPS010000001">
    <property type="protein sequence ID" value="MBC5727168.1"/>
    <property type="molecule type" value="Genomic_DNA"/>
</dbReference>
<dbReference type="PANTHER" id="PTHR35868">
    <property type="entry name" value="DUF2804 DOMAIN-CONTAINING PROTEIN-RELATED"/>
    <property type="match status" value="1"/>
</dbReference>
<name>A0ABR7HI36_9FIRM</name>
<evidence type="ECO:0000313" key="1">
    <source>
        <dbReference type="EMBL" id="MBC5727168.1"/>
    </source>
</evidence>
<evidence type="ECO:0000313" key="2">
    <source>
        <dbReference type="Proteomes" id="UP000636755"/>
    </source>
</evidence>
<keyword evidence="2" id="KW-1185">Reference proteome</keyword>
<dbReference type="InterPro" id="IPR021243">
    <property type="entry name" value="DUF2804"/>
</dbReference>
<gene>
    <name evidence="1" type="ORF">H8R91_01230</name>
</gene>
<reference evidence="1 2" key="1">
    <citation type="submission" date="2020-08" db="EMBL/GenBank/DDBJ databases">
        <title>Genome public.</title>
        <authorList>
            <person name="Liu C."/>
            <person name="Sun Q."/>
        </authorList>
    </citation>
    <scope>NUCLEOTIDE SEQUENCE [LARGE SCALE GENOMIC DNA]</scope>
    <source>
        <strain evidence="1 2">NSJ-71</strain>
    </source>
</reference>
<dbReference type="PANTHER" id="PTHR35868:SF3">
    <property type="entry name" value="DUF2804 DOMAIN-CONTAINING PROTEIN"/>
    <property type="match status" value="1"/>
</dbReference>
<dbReference type="RefSeq" id="WP_022235361.1">
    <property type="nucleotide sequence ID" value="NZ_JACOPS010000001.1"/>
</dbReference>
<sequence>MQYEYTMPQNIFEENGEVMCAGWAKKPYFNFNKELSKQNKHIKESVSYFLSTGEVSLYISTENSGLDFYIKIALANLKNGNVISDFAYKKQLLGRTELPESKESGQLVFSDKRIEFAVVKVKNERTVKCNFYDFGGKADLSFEFNIDDKSGDILDQVAPFERDRKYFYFKRFMPVFSASGTIKVGKSQYTLKEENTSVYIDSTYYSKPRLHSYQRLTADYMRGENRFSLNLASRVGDNRNGSENSFFLNGELHKLYKIEVKNNDGRIDRPWYFKGGIEAVDITFKPNKIGDKAMVAQMDNTSVTFGVLFGKLKRYDYDAPLVLDNIPAHMVFNEF</sequence>
<proteinExistence type="predicted"/>